<proteinExistence type="predicted"/>
<protein>
    <recommendedName>
        <fullName evidence="3">GAT domain-containing protein</fullName>
    </recommendedName>
</protein>
<evidence type="ECO:0000256" key="1">
    <source>
        <dbReference type="SAM" id="MobiDB-lite"/>
    </source>
</evidence>
<evidence type="ECO:0008006" key="3">
    <source>
        <dbReference type="Google" id="ProtNLM"/>
    </source>
</evidence>
<accession>A0A059B858</accession>
<reference evidence="2" key="1">
    <citation type="submission" date="2013-07" db="EMBL/GenBank/DDBJ databases">
        <title>The genome of Eucalyptus grandis.</title>
        <authorList>
            <person name="Schmutz J."/>
            <person name="Hayes R."/>
            <person name="Myburg A."/>
            <person name="Tuskan G."/>
            <person name="Grattapaglia D."/>
            <person name="Rokhsar D.S."/>
        </authorList>
    </citation>
    <scope>NUCLEOTIDE SEQUENCE</scope>
    <source>
        <tissue evidence="2">Leaf extractions</tissue>
    </source>
</reference>
<dbReference type="EMBL" id="KK198760">
    <property type="protein sequence ID" value="KCW62392.1"/>
    <property type="molecule type" value="Genomic_DNA"/>
</dbReference>
<sequence length="174" mass="19153">MSIFFRDEKTVSQAIELNEQLQNLLDRYEALLSGRTEMAASNVGCEADEEEEPQQLVRRIRKGKTSVRPEDEGISMRSHTLDLLEPSNSRQQVYHPCKQPACTEPSECNGQLLPVAIPPPPAKHVEREKFFKENKLAGSAVAGSAVAGHMRLLSLENVHGSSSHSGNSNSSDQS</sequence>
<evidence type="ECO:0000313" key="2">
    <source>
        <dbReference type="EMBL" id="KCW62392.1"/>
    </source>
</evidence>
<feature type="region of interest" description="Disordered" evidence="1">
    <location>
        <begin position="62"/>
        <end position="87"/>
    </location>
</feature>
<dbReference type="eggNOG" id="KOG1087">
    <property type="taxonomic scope" value="Eukaryota"/>
</dbReference>
<organism evidence="2">
    <name type="scientific">Eucalyptus grandis</name>
    <name type="common">Flooded gum</name>
    <dbReference type="NCBI Taxonomy" id="71139"/>
    <lineage>
        <taxon>Eukaryota</taxon>
        <taxon>Viridiplantae</taxon>
        <taxon>Streptophyta</taxon>
        <taxon>Embryophyta</taxon>
        <taxon>Tracheophyta</taxon>
        <taxon>Spermatophyta</taxon>
        <taxon>Magnoliopsida</taxon>
        <taxon>eudicotyledons</taxon>
        <taxon>Gunneridae</taxon>
        <taxon>Pentapetalae</taxon>
        <taxon>rosids</taxon>
        <taxon>malvids</taxon>
        <taxon>Myrtales</taxon>
        <taxon>Myrtaceae</taxon>
        <taxon>Myrtoideae</taxon>
        <taxon>Eucalypteae</taxon>
        <taxon>Eucalyptus</taxon>
    </lineage>
</organism>
<dbReference type="OMA" id="ACTEPSE"/>
<gene>
    <name evidence="2" type="ORF">EUGRSUZ_H05049</name>
</gene>
<name>A0A059B858_EUCGR</name>
<dbReference type="AlphaFoldDB" id="A0A059B858"/>
<dbReference type="STRING" id="71139.A0A059B858"/>
<dbReference type="InParanoid" id="A0A059B858"/>
<dbReference type="Gramene" id="KCW62392">
    <property type="protein sequence ID" value="KCW62392"/>
    <property type="gene ID" value="EUGRSUZ_H05049"/>
</dbReference>